<feature type="region of interest" description="Disordered" evidence="1">
    <location>
        <begin position="180"/>
        <end position="242"/>
    </location>
</feature>
<protein>
    <submittedName>
        <fullName evidence="2">Uncharacterized protein</fullName>
    </submittedName>
</protein>
<feature type="region of interest" description="Disordered" evidence="1">
    <location>
        <begin position="80"/>
        <end position="100"/>
    </location>
</feature>
<dbReference type="AlphaFoldDB" id="A0AAV9NEA3"/>
<comment type="caution">
    <text evidence="2">The sequence shown here is derived from an EMBL/GenBank/DDBJ whole genome shotgun (WGS) entry which is preliminary data.</text>
</comment>
<evidence type="ECO:0000313" key="2">
    <source>
        <dbReference type="EMBL" id="KAK5053117.1"/>
    </source>
</evidence>
<feature type="region of interest" description="Disordered" evidence="1">
    <location>
        <begin position="117"/>
        <end position="141"/>
    </location>
</feature>
<proteinExistence type="predicted"/>
<dbReference type="Proteomes" id="UP001358417">
    <property type="component" value="Unassembled WGS sequence"/>
</dbReference>
<organism evidence="2 3">
    <name type="scientific">Exophiala bonariae</name>
    <dbReference type="NCBI Taxonomy" id="1690606"/>
    <lineage>
        <taxon>Eukaryota</taxon>
        <taxon>Fungi</taxon>
        <taxon>Dikarya</taxon>
        <taxon>Ascomycota</taxon>
        <taxon>Pezizomycotina</taxon>
        <taxon>Eurotiomycetes</taxon>
        <taxon>Chaetothyriomycetidae</taxon>
        <taxon>Chaetothyriales</taxon>
        <taxon>Herpotrichiellaceae</taxon>
        <taxon>Exophiala</taxon>
    </lineage>
</organism>
<dbReference type="GeneID" id="89970303"/>
<accession>A0AAV9NEA3</accession>
<dbReference type="EMBL" id="JAVRRD010000012">
    <property type="protein sequence ID" value="KAK5053117.1"/>
    <property type="molecule type" value="Genomic_DNA"/>
</dbReference>
<evidence type="ECO:0000313" key="3">
    <source>
        <dbReference type="Proteomes" id="UP001358417"/>
    </source>
</evidence>
<reference evidence="2 3" key="1">
    <citation type="submission" date="2023-08" db="EMBL/GenBank/DDBJ databases">
        <title>Black Yeasts Isolated from many extreme environments.</title>
        <authorList>
            <person name="Coleine C."/>
            <person name="Stajich J.E."/>
            <person name="Selbmann L."/>
        </authorList>
    </citation>
    <scope>NUCLEOTIDE SEQUENCE [LARGE SCALE GENOMIC DNA]</scope>
    <source>
        <strain evidence="2 3">CCFEE 5792</strain>
    </source>
</reference>
<gene>
    <name evidence="2" type="ORF">LTR84_002091</name>
</gene>
<feature type="compositionally biased region" description="Polar residues" evidence="1">
    <location>
        <begin position="180"/>
        <end position="200"/>
    </location>
</feature>
<sequence>MDLLADSIARPVSAIPALDPSPPSDSTTEAGCGEKLVHAMHTLTIEKPCPVCEAEREARLASFQARMRDDMGQRMSTRLTSMNNGAGWRGRQFRATSTSSPRPIINFKAGDFSSASSEACEDEDLPSASLGSRRPSATNSVRTDVSIAGSTAVSVQDAFGSFMRGVKGSWNVPDGRSLFSPSLSSTGRQSTLASPVSPRSRTPVAGALGAAHSSVQSVDAKNPLPDMSSGGRAMLSFGGLAD</sequence>
<dbReference type="RefSeq" id="XP_064706559.1">
    <property type="nucleotide sequence ID" value="XM_064845705.1"/>
</dbReference>
<evidence type="ECO:0000256" key="1">
    <source>
        <dbReference type="SAM" id="MobiDB-lite"/>
    </source>
</evidence>
<name>A0AAV9NEA3_9EURO</name>
<keyword evidence="3" id="KW-1185">Reference proteome</keyword>